<evidence type="ECO:0000313" key="3">
    <source>
        <dbReference type="Proteomes" id="UP001469553"/>
    </source>
</evidence>
<feature type="compositionally biased region" description="Polar residues" evidence="1">
    <location>
        <begin position="50"/>
        <end position="75"/>
    </location>
</feature>
<evidence type="ECO:0000256" key="1">
    <source>
        <dbReference type="SAM" id="MobiDB-lite"/>
    </source>
</evidence>
<comment type="caution">
    <text evidence="2">The sequence shown here is derived from an EMBL/GenBank/DDBJ whole genome shotgun (WGS) entry which is preliminary data.</text>
</comment>
<protein>
    <submittedName>
        <fullName evidence="2">Uncharacterized protein</fullName>
    </submittedName>
</protein>
<name>A0ABV1ADM2_9TELE</name>
<feature type="region of interest" description="Disordered" evidence="1">
    <location>
        <begin position="1"/>
        <end position="114"/>
    </location>
</feature>
<accession>A0ABV1ADM2</accession>
<proteinExistence type="predicted"/>
<dbReference type="Proteomes" id="UP001469553">
    <property type="component" value="Unassembled WGS sequence"/>
</dbReference>
<keyword evidence="3" id="KW-1185">Reference proteome</keyword>
<evidence type="ECO:0000313" key="2">
    <source>
        <dbReference type="EMBL" id="MEQ2316677.1"/>
    </source>
</evidence>
<gene>
    <name evidence="2" type="ORF">AMECASPLE_034978</name>
</gene>
<reference evidence="2 3" key="1">
    <citation type="submission" date="2021-06" db="EMBL/GenBank/DDBJ databases">
        <authorList>
            <person name="Palmer J.M."/>
        </authorList>
    </citation>
    <scope>NUCLEOTIDE SEQUENCE [LARGE SCALE GENOMIC DNA]</scope>
    <source>
        <strain evidence="2 3">AS_MEX2019</strain>
        <tissue evidence="2">Muscle</tissue>
    </source>
</reference>
<feature type="compositionally biased region" description="Polar residues" evidence="1">
    <location>
        <begin position="86"/>
        <end position="96"/>
    </location>
</feature>
<feature type="compositionally biased region" description="Polar residues" evidence="1">
    <location>
        <begin position="1"/>
        <end position="16"/>
    </location>
</feature>
<dbReference type="EMBL" id="JAHRIP010089722">
    <property type="protein sequence ID" value="MEQ2316677.1"/>
    <property type="molecule type" value="Genomic_DNA"/>
</dbReference>
<sequence length="114" mass="12383">MKDTEQWTLYTHTPHTYSILPGPSTDTDTPEGQPAPVPRRCSPSLRSGDRQTAQAPVETSTGTTLIQTTPAQIPTPNDPCPHPENGAQTKEGSTWSKRARQPDPAQDETVPNPQ</sequence>
<organism evidence="2 3">
    <name type="scientific">Ameca splendens</name>
    <dbReference type="NCBI Taxonomy" id="208324"/>
    <lineage>
        <taxon>Eukaryota</taxon>
        <taxon>Metazoa</taxon>
        <taxon>Chordata</taxon>
        <taxon>Craniata</taxon>
        <taxon>Vertebrata</taxon>
        <taxon>Euteleostomi</taxon>
        <taxon>Actinopterygii</taxon>
        <taxon>Neopterygii</taxon>
        <taxon>Teleostei</taxon>
        <taxon>Neoteleostei</taxon>
        <taxon>Acanthomorphata</taxon>
        <taxon>Ovalentaria</taxon>
        <taxon>Atherinomorphae</taxon>
        <taxon>Cyprinodontiformes</taxon>
        <taxon>Goodeidae</taxon>
        <taxon>Ameca</taxon>
    </lineage>
</organism>